<evidence type="ECO:0000313" key="3">
    <source>
        <dbReference type="Proteomes" id="UP000077202"/>
    </source>
</evidence>
<dbReference type="InterPro" id="IPR002816">
    <property type="entry name" value="TraB/PrgY/GumN_fam"/>
</dbReference>
<dbReference type="Proteomes" id="UP000077202">
    <property type="component" value="Unassembled WGS sequence"/>
</dbReference>
<name>A0A176WQ88_MARPO</name>
<dbReference type="PANTHER" id="PTHR21530">
    <property type="entry name" value="PHEROMONE SHUTDOWN PROTEIN"/>
    <property type="match status" value="1"/>
</dbReference>
<proteinExistence type="predicted"/>
<sequence>MQSSARLLVGEAWKRQFLWQRHIHLGQCLQRLRVYSSLATNDGTVTYLRNAETGAELYLVGTAHVSAKSAEEVRQVILQVKPDTVAVELCAERARKLMAGEEHKIQNLLREFLNFPGGIGQKLVHIATKSVYTLLRNTGLEPGKEFKVAIAEAQQLESNIVYIDQDFRVTFKRIADEMTYQDVFKLLTKQTSDMPAELLREFEKGDFVEGVEMLKTRENVRVLMKGMEEVFPNLVKVLIHERDELMFKNLRQCKGTVVGVVGMAHMDGIERLWKKRDT</sequence>
<keyword evidence="3" id="KW-1185">Reference proteome</keyword>
<accession>A0A176WQ88</accession>
<dbReference type="Pfam" id="PF01963">
    <property type="entry name" value="TraB_PrgY_gumN"/>
    <property type="match status" value="1"/>
</dbReference>
<dbReference type="Proteomes" id="UP001162541">
    <property type="component" value="Chromosome 1"/>
</dbReference>
<gene>
    <name evidence="2" type="ORF">AXG93_1864s1110</name>
    <name evidence="1" type="ORF">Mp_1g23660</name>
</gene>
<evidence type="ECO:0000313" key="4">
    <source>
        <dbReference type="Proteomes" id="UP001162541"/>
    </source>
</evidence>
<dbReference type="AlphaFoldDB" id="A0A176WQ88"/>
<dbReference type="PANTHER" id="PTHR21530:SF5">
    <property type="entry name" value="TRAB FAMILY PROTEIN"/>
    <property type="match status" value="1"/>
</dbReference>
<evidence type="ECO:0000313" key="2">
    <source>
        <dbReference type="EMBL" id="OAE34984.1"/>
    </source>
</evidence>
<evidence type="ECO:0008006" key="5">
    <source>
        <dbReference type="Google" id="ProtNLM"/>
    </source>
</evidence>
<dbReference type="EMBL" id="AP019866">
    <property type="protein sequence ID" value="BBM99767.1"/>
    <property type="molecule type" value="Genomic_DNA"/>
</dbReference>
<evidence type="ECO:0000313" key="1">
    <source>
        <dbReference type="EMBL" id="BBM99767.1"/>
    </source>
</evidence>
<reference evidence="2 3" key="1">
    <citation type="submission" date="2016-03" db="EMBL/GenBank/DDBJ databases">
        <title>Mechanisms controlling the formation of the plant cell surface in tip-growing cells are functionally conserved among land plants.</title>
        <authorList>
            <person name="Honkanen S."/>
            <person name="Jones V.A."/>
            <person name="Morieri G."/>
            <person name="Champion C."/>
            <person name="Hetherington A.J."/>
            <person name="Kelly S."/>
            <person name="Saint-Marcoux D."/>
            <person name="Proust H."/>
            <person name="Prescott H."/>
            <person name="Dolan L."/>
        </authorList>
    </citation>
    <scope>NUCLEOTIDE SEQUENCE [LARGE SCALE GENOMIC DNA]</scope>
    <source>
        <strain evidence="3">cv. Tak-1 and cv. Tak-2</strain>
        <tissue evidence="2">Whole gametophyte</tissue>
    </source>
</reference>
<reference evidence="1" key="2">
    <citation type="journal article" date="2019" name="Curr. Biol.">
        <title>Chromatin organization in early land plants reveals an ancestral association between H3K27me3, transposons, and constitutive heterochromatin.</title>
        <authorList>
            <person name="Montgomery S.A."/>
            <person name="Tanizawa Y."/>
            <person name="Galik B."/>
            <person name="Wang N."/>
            <person name="Ito T."/>
            <person name="Mochizuki T."/>
            <person name="Akimcheva S."/>
            <person name="Bowman J."/>
            <person name="Cognat V."/>
            <person name="Drouard L."/>
            <person name="Ekker H."/>
            <person name="Houng S."/>
            <person name="Kohchi T."/>
            <person name="Lin S."/>
            <person name="Liu L.D."/>
            <person name="Nakamura Y."/>
            <person name="Valeeva L.R."/>
            <person name="Shakirov E.V."/>
            <person name="Shippen D.E."/>
            <person name="Wei W."/>
            <person name="Yagura M."/>
            <person name="Yamaoka S."/>
            <person name="Yamato K.T."/>
            <person name="Liu C."/>
            <person name="Berger F."/>
        </authorList>
    </citation>
    <scope>NUCLEOTIDE SEQUENCE [LARGE SCALE GENOMIC DNA]</scope>
    <source>
        <strain evidence="1">Tak-1</strain>
    </source>
</reference>
<organism evidence="2 3">
    <name type="scientific">Marchantia polymorpha subsp. ruderalis</name>
    <dbReference type="NCBI Taxonomy" id="1480154"/>
    <lineage>
        <taxon>Eukaryota</taxon>
        <taxon>Viridiplantae</taxon>
        <taxon>Streptophyta</taxon>
        <taxon>Embryophyta</taxon>
        <taxon>Marchantiophyta</taxon>
        <taxon>Marchantiopsida</taxon>
        <taxon>Marchantiidae</taxon>
        <taxon>Marchantiales</taxon>
        <taxon>Marchantiaceae</taxon>
        <taxon>Marchantia</taxon>
    </lineage>
</organism>
<protein>
    <recommendedName>
        <fullName evidence="5">TraB domain-containing protein</fullName>
    </recommendedName>
</protein>
<dbReference type="EMBL" id="LVLJ01000293">
    <property type="protein sequence ID" value="OAE34984.1"/>
    <property type="molecule type" value="Genomic_DNA"/>
</dbReference>
<dbReference type="CDD" id="cd14726">
    <property type="entry name" value="TraB_PrgY-like"/>
    <property type="match status" value="1"/>
</dbReference>
<dbReference type="InterPro" id="IPR046345">
    <property type="entry name" value="TraB_PrgY-like"/>
</dbReference>
<reference evidence="4" key="3">
    <citation type="journal article" date="2020" name="Curr. Biol.">
        <title>Chromatin organization in early land plants reveals an ancestral association between H3K27me3, transposons, and constitutive heterochromatin.</title>
        <authorList>
            <person name="Montgomery S.A."/>
            <person name="Tanizawa Y."/>
            <person name="Galik B."/>
            <person name="Wang N."/>
            <person name="Ito T."/>
            <person name="Mochizuki T."/>
            <person name="Akimcheva S."/>
            <person name="Bowman J.L."/>
            <person name="Cognat V."/>
            <person name="Marechal-Drouard L."/>
            <person name="Ekker H."/>
            <person name="Hong S.F."/>
            <person name="Kohchi T."/>
            <person name="Lin S.S."/>
            <person name="Liu L.D."/>
            <person name="Nakamura Y."/>
            <person name="Valeeva L.R."/>
            <person name="Shakirov E.V."/>
            <person name="Shippen D.E."/>
            <person name="Wei W.L."/>
            <person name="Yagura M."/>
            <person name="Yamaoka S."/>
            <person name="Yamato K.T."/>
            <person name="Liu C."/>
            <person name="Berger F."/>
        </authorList>
    </citation>
    <scope>NUCLEOTIDE SEQUENCE [LARGE SCALE GENOMIC DNA]</scope>
    <source>
        <strain evidence="4">Tak-1</strain>
    </source>
</reference>